<dbReference type="RefSeq" id="WP_002347506.1">
    <property type="nucleotide sequence ID" value="NZ_KB948130.1"/>
</dbReference>
<evidence type="ECO:0000256" key="1">
    <source>
        <dbReference type="SAM" id="Phobius"/>
    </source>
</evidence>
<protein>
    <submittedName>
        <fullName evidence="2">Uncharacterized protein</fullName>
    </submittedName>
</protein>
<reference evidence="2 3" key="1">
    <citation type="submission" date="2013-02" db="EMBL/GenBank/DDBJ databases">
        <title>The Genome Sequence of Enterococcus faecium VRE_84.</title>
        <authorList>
            <consortium name="The Broad Institute Genome Sequencing Platform"/>
            <consortium name="The Broad Institute Genome Sequencing Center for Infectious Disease"/>
            <person name="Earl A.M."/>
            <person name="Gilmore M.S."/>
            <person name="Lebreton F."/>
            <person name="Hammerum A.M."/>
            <person name="Jensen L.B."/>
            <person name="Guardabassi L."/>
            <person name="Walker B."/>
            <person name="Young S.K."/>
            <person name="Zeng Q."/>
            <person name="Gargeya S."/>
            <person name="Fitzgerald M."/>
            <person name="Haas B."/>
            <person name="Abouelleil A."/>
            <person name="Alvarado L."/>
            <person name="Arachchi H.M."/>
            <person name="Berlin A.M."/>
            <person name="Chapman S.B."/>
            <person name="Dewar J."/>
            <person name="Goldberg J."/>
            <person name="Griggs A."/>
            <person name="Gujja S."/>
            <person name="Hansen M."/>
            <person name="Howarth C."/>
            <person name="Imamovic A."/>
            <person name="Larimer J."/>
            <person name="McCowan C."/>
            <person name="Murphy C."/>
            <person name="Neiman D."/>
            <person name="Pearson M."/>
            <person name="Priest M."/>
            <person name="Roberts A."/>
            <person name="Saif S."/>
            <person name="Shea T."/>
            <person name="Sisk P."/>
            <person name="Sykes S."/>
            <person name="Wortman J."/>
            <person name="Nusbaum C."/>
            <person name="Birren B."/>
        </authorList>
    </citation>
    <scope>NUCLEOTIDE SEQUENCE [LARGE SCALE GENOMIC DNA]</scope>
    <source>
        <strain evidence="2 3">VRE 84</strain>
    </source>
</reference>
<keyword evidence="1" id="KW-1133">Transmembrane helix</keyword>
<evidence type="ECO:0000313" key="3">
    <source>
        <dbReference type="Proteomes" id="UP000013834"/>
    </source>
</evidence>
<accession>A0A829F027</accession>
<organism evidence="2 3">
    <name type="scientific">Enterococcus faecium EnGen0180</name>
    <dbReference type="NCBI Taxonomy" id="1157475"/>
    <lineage>
        <taxon>Bacteria</taxon>
        <taxon>Bacillati</taxon>
        <taxon>Bacillota</taxon>
        <taxon>Bacilli</taxon>
        <taxon>Lactobacillales</taxon>
        <taxon>Enterococcaceae</taxon>
        <taxon>Enterococcus</taxon>
    </lineage>
</organism>
<feature type="transmembrane region" description="Helical" evidence="1">
    <location>
        <begin position="47"/>
        <end position="74"/>
    </location>
</feature>
<comment type="caution">
    <text evidence="2">The sequence shown here is derived from an EMBL/GenBank/DDBJ whole genome shotgun (WGS) entry which is preliminary data.</text>
</comment>
<feature type="transmembrane region" description="Helical" evidence="1">
    <location>
        <begin position="12"/>
        <end position="35"/>
    </location>
</feature>
<sequence>MKKIINQPTNHLIIEGVIFVTMYFTVGNGISNTIIQKNPQYLLFSLYAWIVQMVWVSILMLLFYWIVRVILLLLNKRKKDR</sequence>
<name>A0A829F027_ENTFC</name>
<keyword evidence="1" id="KW-0812">Transmembrane</keyword>
<dbReference type="AlphaFoldDB" id="A0A829F027"/>
<dbReference type="EMBL" id="AIVF01000026">
    <property type="protein sequence ID" value="EOG26343.1"/>
    <property type="molecule type" value="Genomic_DNA"/>
</dbReference>
<gene>
    <name evidence="2" type="ORF">SMG_01362</name>
</gene>
<keyword evidence="1" id="KW-0472">Membrane</keyword>
<evidence type="ECO:0000313" key="2">
    <source>
        <dbReference type="EMBL" id="EOG26343.1"/>
    </source>
</evidence>
<dbReference type="Proteomes" id="UP000013834">
    <property type="component" value="Unassembled WGS sequence"/>
</dbReference>
<proteinExistence type="predicted"/>